<keyword evidence="2" id="KW-0732">Signal</keyword>
<dbReference type="Pfam" id="PF21526">
    <property type="entry name" value="PGRS"/>
    <property type="match status" value="1"/>
</dbReference>
<dbReference type="Proteomes" id="UP001519535">
    <property type="component" value="Unassembled WGS sequence"/>
</dbReference>
<evidence type="ECO:0000256" key="1">
    <source>
        <dbReference type="SAM" id="MobiDB-lite"/>
    </source>
</evidence>
<dbReference type="GO" id="GO:0006508">
    <property type="term" value="P:proteolysis"/>
    <property type="evidence" value="ECO:0007669"/>
    <property type="project" value="UniProtKB-KW"/>
</dbReference>
<evidence type="ECO:0000259" key="3">
    <source>
        <dbReference type="Pfam" id="PF20729"/>
    </source>
</evidence>
<sequence length="483" mass="46145">MVDSCLTAITFATLGLTSLAAGPAAHADEADLADWFGTLAGSTDTAGSALSNAEFTPFEGVYNSIHTDLQDWITSAEGRTVDGFLNKVSGEFLIGDGANGTAAHINGGAGGLWFGDGGNGFNATGAGAAGGAGGAAGLFGDGGNGGSGGPGGDGGSGGAGGSLAGVGGDGGAGREGGAAGVGDGVIFGAAGTPGAGGTSDTPTPPHGGGNPAPGVNATVPLQMNDTTEPVVLISVNGGPMVPVLVDTGSTGLVIEAKDVGSAGLGDATGSGSANYAQQVDYSYTTYRTTVSFGDGIVTAPTAVDVVSGASETAFANGFGGAGVVGILGIGPDDGYPGTSTIIPALPGDLGQGVLIDEPKGELEFGPNPLPVDAVVRGAPETSLGVRIDGGPLQTVGAVIDSGGANGAIPSALLGSGGLPAGTTVSVYTYDGKDLLYSYTTGAAANTAVTPSDLFNTGDLAFLYGPVYISSSPAGIGETIFDKR</sequence>
<keyword evidence="4" id="KW-0378">Hydrolase</keyword>
<organism evidence="4 5">
    <name type="scientific">Mycolicibacter acidiphilus</name>
    <dbReference type="NCBI Taxonomy" id="2835306"/>
    <lineage>
        <taxon>Bacteria</taxon>
        <taxon>Bacillati</taxon>
        <taxon>Actinomycetota</taxon>
        <taxon>Actinomycetes</taxon>
        <taxon>Mycobacteriales</taxon>
        <taxon>Mycobacteriaceae</taxon>
        <taxon>Mycolicibacter</taxon>
    </lineage>
</organism>
<evidence type="ECO:0000256" key="2">
    <source>
        <dbReference type="SAM" id="SignalP"/>
    </source>
</evidence>
<feature type="signal peptide" evidence="2">
    <location>
        <begin position="1"/>
        <end position="27"/>
    </location>
</feature>
<keyword evidence="5" id="KW-1185">Reference proteome</keyword>
<proteinExistence type="predicted"/>
<evidence type="ECO:0000313" key="5">
    <source>
        <dbReference type="Proteomes" id="UP001519535"/>
    </source>
</evidence>
<protein>
    <submittedName>
        <fullName evidence="4">PecA family PE domain-processing aspartic protease</fullName>
    </submittedName>
</protein>
<evidence type="ECO:0000313" key="4">
    <source>
        <dbReference type="EMBL" id="MBS9534498.1"/>
    </source>
</evidence>
<comment type="caution">
    <text evidence="4">The sequence shown here is derived from an EMBL/GenBank/DDBJ whole genome shotgun (WGS) entry which is preliminary data.</text>
</comment>
<reference evidence="4 5" key="1">
    <citation type="submission" date="2021-05" db="EMBL/GenBank/DDBJ databases">
        <title>Mycobacterium acidophilum sp. nov., an extremely acid-tolerant member of the genus Mycobacterium.</title>
        <authorList>
            <person name="Xia J."/>
        </authorList>
    </citation>
    <scope>NUCLEOTIDE SEQUENCE [LARGE SCALE GENOMIC DNA]</scope>
    <source>
        <strain evidence="4 5">M1</strain>
    </source>
</reference>
<dbReference type="InterPro" id="IPR021109">
    <property type="entry name" value="Peptidase_aspartic_dom_sf"/>
</dbReference>
<dbReference type="InterPro" id="IPR048996">
    <property type="entry name" value="PGRS_rpt"/>
</dbReference>
<dbReference type="RefSeq" id="WP_214093372.1">
    <property type="nucleotide sequence ID" value="NZ_JAHCLR010000024.1"/>
</dbReference>
<gene>
    <name evidence="4" type="ORF">KIH27_12965</name>
</gene>
<name>A0ABS5RJL9_9MYCO</name>
<keyword evidence="4" id="KW-0645">Protease</keyword>
<dbReference type="Gene3D" id="2.40.70.10">
    <property type="entry name" value="Acid Proteases"/>
    <property type="match status" value="1"/>
</dbReference>
<feature type="region of interest" description="Disordered" evidence="1">
    <location>
        <begin position="190"/>
        <end position="216"/>
    </location>
</feature>
<dbReference type="EMBL" id="JAHCLR010000024">
    <property type="protein sequence ID" value="MBS9534498.1"/>
    <property type="molecule type" value="Genomic_DNA"/>
</dbReference>
<feature type="domain" description="PE cleavage protein A C-terminal" evidence="3">
    <location>
        <begin position="217"/>
        <end position="478"/>
    </location>
</feature>
<dbReference type="GO" id="GO:0008233">
    <property type="term" value="F:peptidase activity"/>
    <property type="evidence" value="ECO:0007669"/>
    <property type="project" value="UniProtKB-KW"/>
</dbReference>
<dbReference type="InterPro" id="IPR048054">
    <property type="entry name" value="PecA_C"/>
</dbReference>
<accession>A0ABS5RJL9</accession>
<feature type="chain" id="PRO_5045090374" evidence="2">
    <location>
        <begin position="28"/>
        <end position="483"/>
    </location>
</feature>
<dbReference type="Pfam" id="PF20729">
    <property type="entry name" value="PE-PGRS_C"/>
    <property type="match status" value="1"/>
</dbReference>
<dbReference type="NCBIfam" id="NF038019">
    <property type="entry name" value="PE_process_PecA"/>
    <property type="match status" value="1"/>
</dbReference>